<reference evidence="1 3" key="1">
    <citation type="journal article" date="2014" name="ISME J.">
        <title>Trehalose/2-sulfotrehalose biosynthesis and glycine-betaine uptake are widely spread mechanisms for osmoadaptation in the Halobacteriales.</title>
        <authorList>
            <person name="Youssef N.H."/>
            <person name="Savage-Ashlock K.N."/>
            <person name="McCully A.L."/>
            <person name="Luedtke B."/>
            <person name="Shaw E.I."/>
            <person name="Hoff W.D."/>
            <person name="Elshahed M.S."/>
        </authorList>
    </citation>
    <scope>NUCLEOTIDE SEQUENCE [LARGE SCALE GENOMIC DNA]</scope>
    <source>
        <strain evidence="1 3">DX253</strain>
    </source>
</reference>
<dbReference type="Proteomes" id="UP000003751">
    <property type="component" value="Unassembled WGS sequence"/>
</dbReference>
<dbReference type="Proteomes" id="UP000184203">
    <property type="component" value="Unassembled WGS sequence"/>
</dbReference>
<reference evidence="2" key="2">
    <citation type="submission" date="2016-11" db="EMBL/GenBank/DDBJ databases">
        <authorList>
            <person name="Jaros S."/>
            <person name="Januszkiewicz K."/>
            <person name="Wedrychowicz H."/>
        </authorList>
    </citation>
    <scope>NUCLEOTIDE SEQUENCE [LARGE SCALE GENOMIC DNA]</scope>
    <source>
        <strain evidence="2">DX253</strain>
    </source>
</reference>
<dbReference type="RefSeq" id="WP_007977755.1">
    <property type="nucleotide sequence ID" value="NZ_FRAN01000002.1"/>
</dbReference>
<dbReference type="AlphaFoldDB" id="E7QQL4"/>
<evidence type="ECO:0008006" key="5">
    <source>
        <dbReference type="Google" id="ProtNLM"/>
    </source>
</evidence>
<accession>E7QQL4</accession>
<dbReference type="Pfam" id="PF23430">
    <property type="entry name" value="DUF7117"/>
    <property type="match status" value="1"/>
</dbReference>
<dbReference type="EMBL" id="AEMG01000004">
    <property type="protein sequence ID" value="EFW93278.1"/>
    <property type="molecule type" value="Genomic_DNA"/>
</dbReference>
<reference evidence="4" key="3">
    <citation type="submission" date="2016-11" db="EMBL/GenBank/DDBJ databases">
        <authorList>
            <person name="Varghese N."/>
            <person name="Submissions S."/>
        </authorList>
    </citation>
    <scope>NUCLEOTIDE SEQUENCE [LARGE SCALE GENOMIC DNA]</scope>
    <source>
        <strain evidence="4">DX253</strain>
    </source>
</reference>
<dbReference type="PATRIC" id="fig|797209.4.peg.1075"/>
<gene>
    <name evidence="2" type="ORF">SAMN05444342_1468</name>
    <name evidence="1" type="ORF">ZOD2009_05422</name>
</gene>
<dbReference type="InterPro" id="IPR055541">
    <property type="entry name" value="DUF7117"/>
</dbReference>
<dbReference type="EMBL" id="FRAN01000002">
    <property type="protein sequence ID" value="SHK50065.1"/>
    <property type="molecule type" value="Genomic_DNA"/>
</dbReference>
<organism evidence="1 3">
    <name type="scientific">Haladaptatus paucihalophilus DX253</name>
    <dbReference type="NCBI Taxonomy" id="797209"/>
    <lineage>
        <taxon>Archaea</taxon>
        <taxon>Methanobacteriati</taxon>
        <taxon>Methanobacteriota</taxon>
        <taxon>Stenosarchaea group</taxon>
        <taxon>Halobacteria</taxon>
        <taxon>Halobacteriales</taxon>
        <taxon>Haladaptataceae</taxon>
        <taxon>Haladaptatus</taxon>
    </lineage>
</organism>
<evidence type="ECO:0000313" key="3">
    <source>
        <dbReference type="Proteomes" id="UP000003751"/>
    </source>
</evidence>
<sequence>MKVRGTRECKNCGTQWSYYETGSVACPNCESMQSVGLDENRMQHTDSPATLELAEIRDALDREPAREVANRAADEAGEYVRKRGFISGGELLPLDDTYLAANELRHAGQLFSRSMRMTDDEEIYFFSLLRGADEGERPDARDLPESIYEVRGLADAESLKEYHGEMGEWAREHDVDREGRNTLETLGEHVRRAQALEGGVDIDTAEALVSAARDLARYFDEDDMDALASSRDTLSRLA</sequence>
<evidence type="ECO:0000313" key="2">
    <source>
        <dbReference type="EMBL" id="SHK50065.1"/>
    </source>
</evidence>
<evidence type="ECO:0000313" key="1">
    <source>
        <dbReference type="EMBL" id="EFW93278.1"/>
    </source>
</evidence>
<evidence type="ECO:0000313" key="4">
    <source>
        <dbReference type="Proteomes" id="UP000184203"/>
    </source>
</evidence>
<keyword evidence="4" id="KW-1185">Reference proteome</keyword>
<name>E7QQL4_HALPU</name>
<proteinExistence type="predicted"/>
<dbReference type="eggNOG" id="arCOG04625">
    <property type="taxonomic scope" value="Archaea"/>
</dbReference>
<dbReference type="OrthoDB" id="341613at2157"/>
<protein>
    <recommendedName>
        <fullName evidence="5">TFIIB-type zinc ribbon-containing protein</fullName>
    </recommendedName>
</protein>